<dbReference type="EMBL" id="CP151657">
    <property type="protein sequence ID" value="WZP17267.1"/>
    <property type="molecule type" value="Genomic_DNA"/>
</dbReference>
<reference evidence="2 3" key="1">
    <citation type="submission" date="2024-04" db="EMBL/GenBank/DDBJ databases">
        <title>Arthrobacter sp. from Plains bison fecal sample.</title>
        <authorList>
            <person name="Ruzzini A."/>
        </authorList>
    </citation>
    <scope>NUCLEOTIDE SEQUENCE [LARGE SCALE GENOMIC DNA]</scope>
    <source>
        <strain evidence="2 3">EINP1</strain>
    </source>
</reference>
<keyword evidence="1" id="KW-0812">Transmembrane</keyword>
<dbReference type="RefSeq" id="WP_342024864.1">
    <property type="nucleotide sequence ID" value="NZ_CP151657.1"/>
</dbReference>
<evidence type="ECO:0008006" key="4">
    <source>
        <dbReference type="Google" id="ProtNLM"/>
    </source>
</evidence>
<sequence length="150" mass="16689">MPAAVLEELLHNDGMGKKWIMAVLVGMSLILGTGLIYVFLHPQLTLTLEDVMNSEYDAKDVTTEVREITEDACGHQLNCIEAYSTAEANYYRFRSHPAAANYASTVKDGFSVNYFVMDFDGKAASVQDQQSAMEQLAGTWNDYEGDFPSR</sequence>
<feature type="transmembrane region" description="Helical" evidence="1">
    <location>
        <begin position="20"/>
        <end position="40"/>
    </location>
</feature>
<keyword evidence="3" id="KW-1185">Reference proteome</keyword>
<keyword evidence="1" id="KW-0472">Membrane</keyword>
<protein>
    <recommendedName>
        <fullName evidence="4">DUF3139 domain-containing protein</fullName>
    </recommendedName>
</protein>
<proteinExistence type="predicted"/>
<organism evidence="2 3">
    <name type="scientific">Arthrobacter citreus</name>
    <dbReference type="NCBI Taxonomy" id="1670"/>
    <lineage>
        <taxon>Bacteria</taxon>
        <taxon>Bacillati</taxon>
        <taxon>Actinomycetota</taxon>
        <taxon>Actinomycetes</taxon>
        <taxon>Micrococcales</taxon>
        <taxon>Micrococcaceae</taxon>
        <taxon>Arthrobacter</taxon>
    </lineage>
</organism>
<gene>
    <name evidence="2" type="ORF">AAE021_06850</name>
</gene>
<name>A0ABZ3A2Q3_9MICC</name>
<accession>A0ABZ3A2Q3</accession>
<evidence type="ECO:0000313" key="3">
    <source>
        <dbReference type="Proteomes" id="UP001448858"/>
    </source>
</evidence>
<dbReference type="Proteomes" id="UP001448858">
    <property type="component" value="Chromosome"/>
</dbReference>
<evidence type="ECO:0000313" key="2">
    <source>
        <dbReference type="EMBL" id="WZP17267.1"/>
    </source>
</evidence>
<keyword evidence="1" id="KW-1133">Transmembrane helix</keyword>
<evidence type="ECO:0000256" key="1">
    <source>
        <dbReference type="SAM" id="Phobius"/>
    </source>
</evidence>